<dbReference type="AlphaFoldDB" id="A0A6S6VTG3"/>
<evidence type="ECO:0000313" key="2">
    <source>
        <dbReference type="Proteomes" id="UP000472372"/>
    </source>
</evidence>
<evidence type="ECO:0000313" key="1">
    <source>
        <dbReference type="EMBL" id="CAE7016483.1"/>
    </source>
</evidence>
<accession>A0A6S6VTG3</accession>
<reference evidence="1" key="1">
    <citation type="submission" date="2021-02" db="EMBL/GenBank/DDBJ databases">
        <authorList>
            <person name="Syme A R."/>
            <person name="Syme A R."/>
            <person name="Moolhuijzen P."/>
        </authorList>
    </citation>
    <scope>NUCLEOTIDE SEQUENCE</scope>
    <source>
        <strain evidence="1">W1-1</strain>
    </source>
</reference>
<dbReference type="Proteomes" id="UP000472372">
    <property type="component" value="Chromosome 2"/>
</dbReference>
<gene>
    <name evidence="1" type="ORF">PTTW11_02959</name>
</gene>
<proteinExistence type="predicted"/>
<organism evidence="1 2">
    <name type="scientific">Pyrenophora teres f. teres</name>
    <dbReference type="NCBI Taxonomy" id="97479"/>
    <lineage>
        <taxon>Eukaryota</taxon>
        <taxon>Fungi</taxon>
        <taxon>Dikarya</taxon>
        <taxon>Ascomycota</taxon>
        <taxon>Pezizomycotina</taxon>
        <taxon>Dothideomycetes</taxon>
        <taxon>Pleosporomycetidae</taxon>
        <taxon>Pleosporales</taxon>
        <taxon>Pleosporineae</taxon>
        <taxon>Pleosporaceae</taxon>
        <taxon>Pyrenophora</taxon>
    </lineage>
</organism>
<dbReference type="EMBL" id="HG992978">
    <property type="protein sequence ID" value="CAE7016483.1"/>
    <property type="molecule type" value="Genomic_DNA"/>
</dbReference>
<sequence>MVQLNILVLTALGLAVPAVAQTNFCTALSHTPYATSATGFRFSDTGSGTWHWWSRDKGTDLKIYQDCKVVQNRYGSRRPLRTFCLDISDNYQCWEAPGQNDPQGECTLLKCNQIVNAWGWFD</sequence>
<name>A0A6S6VTG3_9PLEO</name>
<protein>
    <submittedName>
        <fullName evidence="1">Uncharacterized protein</fullName>
    </submittedName>
</protein>